<dbReference type="GO" id="GO:0020037">
    <property type="term" value="F:heme binding"/>
    <property type="evidence" value="ECO:0007669"/>
    <property type="project" value="InterPro"/>
</dbReference>
<evidence type="ECO:0000256" key="9">
    <source>
        <dbReference type="RuleBase" id="RU000461"/>
    </source>
</evidence>
<evidence type="ECO:0000256" key="7">
    <source>
        <dbReference type="ARBA" id="ARBA00023033"/>
    </source>
</evidence>
<comment type="similarity">
    <text evidence="2 9">Belongs to the cytochrome P450 family.</text>
</comment>
<dbReference type="Pfam" id="PF00067">
    <property type="entry name" value="p450"/>
    <property type="match status" value="1"/>
</dbReference>
<proteinExistence type="evidence at transcript level"/>
<dbReference type="PROSITE" id="PS00086">
    <property type="entry name" value="CYTOCHROME_P450"/>
    <property type="match status" value="1"/>
</dbReference>
<dbReference type="InterPro" id="IPR001128">
    <property type="entry name" value="Cyt_P450"/>
</dbReference>
<keyword evidence="4 8" id="KW-0479">Metal-binding</keyword>
<dbReference type="GO" id="GO:0004497">
    <property type="term" value="F:monooxygenase activity"/>
    <property type="evidence" value="ECO:0007669"/>
    <property type="project" value="UniProtKB-KW"/>
</dbReference>
<name>W0TSA6_ACAMN</name>
<dbReference type="PANTHER" id="PTHR47955">
    <property type="entry name" value="CYTOCHROME P450 FAMILY 71 PROTEIN"/>
    <property type="match status" value="1"/>
</dbReference>
<dbReference type="InterPro" id="IPR002401">
    <property type="entry name" value="Cyt_P450_E_grp-I"/>
</dbReference>
<dbReference type="PRINTS" id="PR00463">
    <property type="entry name" value="EP450I"/>
</dbReference>
<keyword evidence="5 9" id="KW-0560">Oxidoreductase</keyword>
<keyword evidence="3 8" id="KW-0349">Heme</keyword>
<evidence type="ECO:0000256" key="6">
    <source>
        <dbReference type="ARBA" id="ARBA00023004"/>
    </source>
</evidence>
<sequence length="503" mass="57176">MEILQIFLFIFFCFLLLIYYKRSNSKKTLPLPPGPWKLPLIGNMHQIVGSLPHHSFKNLANKYGPLMHLQLGETSNVIVSSSEIAKEIFTTHDLIFSGRPDILAAKIITYNNLDIGFSRRIGNHWRNLRKISTLELLTAKRVRSLRFIREEGVCALVKDVLSSTGSVINVSEKFNSCKSNYFSAISSIVARAAFGEKSGSGNQEAFLSIMDDIAMVFGGFSIADLFPSIQGLQVITGMKAKLERLHKLSDQILENIIRDHKERKARSHNDENLLDVLLKIQQRRDLEFTLTHDHVKAVLLDMFIAGTETTSTALEWAMAELIKNPSVMEKAQAEVRWIYKGRETVDESEIHELKYLSSVVKETLRLHPPGVFLLPRESTKRCVINGYQIPENTRIMVNAWAIGRDPKHWDEADTFKPERFLDNPIDFQGANMNFIPFGGGRRICPGINFAESNIDLTLANLLYHFDWKLPNGITPENFDMSEKFSASVRRSKNLQLIPISYQP</sequence>
<reference evidence="11" key="1">
    <citation type="submission" date="2013-07" db="EMBL/GenBank/DDBJ databases">
        <title>Expression of genes encoding transporters and enzyme proteins in response to low-pH and high-aluminium treatments in Acacia mangium.</title>
        <authorList>
            <person name="Uchiyama H."/>
            <person name="Mizuno S."/>
            <person name="Ayabe S."/>
        </authorList>
    </citation>
    <scope>NUCLEOTIDE SEQUENCE</scope>
</reference>
<evidence type="ECO:0000256" key="10">
    <source>
        <dbReference type="SAM" id="Phobius"/>
    </source>
</evidence>
<evidence type="ECO:0000256" key="2">
    <source>
        <dbReference type="ARBA" id="ARBA00010617"/>
    </source>
</evidence>
<dbReference type="Gene3D" id="1.10.630.10">
    <property type="entry name" value="Cytochrome P450"/>
    <property type="match status" value="1"/>
</dbReference>
<keyword evidence="7 9" id="KW-0503">Monooxygenase</keyword>
<dbReference type="SUPFAM" id="SSF48264">
    <property type="entry name" value="Cytochrome P450"/>
    <property type="match status" value="1"/>
</dbReference>
<evidence type="ECO:0000256" key="1">
    <source>
        <dbReference type="ARBA" id="ARBA00001971"/>
    </source>
</evidence>
<accession>W0TSA6</accession>
<evidence type="ECO:0000256" key="8">
    <source>
        <dbReference type="PIRSR" id="PIRSR602401-1"/>
    </source>
</evidence>
<comment type="cofactor">
    <cofactor evidence="1 8">
        <name>heme</name>
        <dbReference type="ChEBI" id="CHEBI:30413"/>
    </cofactor>
</comment>
<protein>
    <submittedName>
        <fullName evidence="11">Cytochrome P450 71D10</fullName>
    </submittedName>
</protein>
<dbReference type="GO" id="GO:0005506">
    <property type="term" value="F:iron ion binding"/>
    <property type="evidence" value="ECO:0007669"/>
    <property type="project" value="InterPro"/>
</dbReference>
<dbReference type="InterPro" id="IPR017972">
    <property type="entry name" value="Cyt_P450_CS"/>
</dbReference>
<dbReference type="InterPro" id="IPR036396">
    <property type="entry name" value="Cyt_P450_sf"/>
</dbReference>
<dbReference type="CDD" id="cd11072">
    <property type="entry name" value="CYP71-like"/>
    <property type="match status" value="1"/>
</dbReference>
<keyword evidence="10" id="KW-0472">Membrane</keyword>
<dbReference type="PANTHER" id="PTHR47955:SF8">
    <property type="entry name" value="CYTOCHROME P450 71D11-LIKE"/>
    <property type="match status" value="1"/>
</dbReference>
<keyword evidence="6 8" id="KW-0408">Iron</keyword>
<keyword evidence="10" id="KW-0812">Transmembrane</keyword>
<evidence type="ECO:0000256" key="4">
    <source>
        <dbReference type="ARBA" id="ARBA00022723"/>
    </source>
</evidence>
<dbReference type="EMBL" id="AB839221">
    <property type="protein sequence ID" value="BAO45903.1"/>
    <property type="molecule type" value="mRNA"/>
</dbReference>
<feature type="binding site" description="axial binding residue" evidence="8">
    <location>
        <position position="444"/>
    </location>
    <ligand>
        <name>heme</name>
        <dbReference type="ChEBI" id="CHEBI:30413"/>
    </ligand>
    <ligandPart>
        <name>Fe</name>
        <dbReference type="ChEBI" id="CHEBI:18248"/>
    </ligandPart>
</feature>
<evidence type="ECO:0000256" key="3">
    <source>
        <dbReference type="ARBA" id="ARBA00022617"/>
    </source>
</evidence>
<evidence type="ECO:0000256" key="5">
    <source>
        <dbReference type="ARBA" id="ARBA00023002"/>
    </source>
</evidence>
<evidence type="ECO:0000313" key="11">
    <source>
        <dbReference type="EMBL" id="BAO45903.1"/>
    </source>
</evidence>
<keyword evidence="10" id="KW-1133">Transmembrane helix</keyword>
<dbReference type="FunFam" id="1.10.630.10:FF:000043">
    <property type="entry name" value="Cytochrome P450 99A2"/>
    <property type="match status" value="1"/>
</dbReference>
<dbReference type="GO" id="GO:0016705">
    <property type="term" value="F:oxidoreductase activity, acting on paired donors, with incorporation or reduction of molecular oxygen"/>
    <property type="evidence" value="ECO:0007669"/>
    <property type="project" value="InterPro"/>
</dbReference>
<feature type="transmembrane region" description="Helical" evidence="10">
    <location>
        <begin position="6"/>
        <end position="22"/>
    </location>
</feature>
<organism evidence="11">
    <name type="scientific">Acacia mangium</name>
    <name type="common">Back wattle</name>
    <name type="synonym">Racosperma mangium</name>
    <dbReference type="NCBI Taxonomy" id="224085"/>
    <lineage>
        <taxon>Eukaryota</taxon>
        <taxon>Viridiplantae</taxon>
        <taxon>Streptophyta</taxon>
        <taxon>Embryophyta</taxon>
        <taxon>Tracheophyta</taxon>
        <taxon>Spermatophyta</taxon>
        <taxon>Magnoliopsida</taxon>
        <taxon>eudicotyledons</taxon>
        <taxon>Gunneridae</taxon>
        <taxon>Pentapetalae</taxon>
        <taxon>rosids</taxon>
        <taxon>fabids</taxon>
        <taxon>Fabales</taxon>
        <taxon>Fabaceae</taxon>
        <taxon>Caesalpinioideae</taxon>
        <taxon>mimosoid clade</taxon>
        <taxon>Acacieae</taxon>
        <taxon>Acacia</taxon>
    </lineage>
</organism>
<dbReference type="PRINTS" id="PR00385">
    <property type="entry name" value="P450"/>
</dbReference>
<dbReference type="AlphaFoldDB" id="W0TSA6"/>